<organism evidence="1 2">
    <name type="scientific">Muraenolepis orangiensis</name>
    <name type="common">Patagonian moray cod</name>
    <dbReference type="NCBI Taxonomy" id="630683"/>
    <lineage>
        <taxon>Eukaryota</taxon>
        <taxon>Metazoa</taxon>
        <taxon>Chordata</taxon>
        <taxon>Craniata</taxon>
        <taxon>Vertebrata</taxon>
        <taxon>Euteleostomi</taxon>
        <taxon>Actinopterygii</taxon>
        <taxon>Neopterygii</taxon>
        <taxon>Teleostei</taxon>
        <taxon>Neoteleostei</taxon>
        <taxon>Acanthomorphata</taxon>
        <taxon>Zeiogadaria</taxon>
        <taxon>Gadariae</taxon>
        <taxon>Gadiformes</taxon>
        <taxon>Muraenolepidoidei</taxon>
        <taxon>Muraenolepididae</taxon>
        <taxon>Muraenolepis</taxon>
    </lineage>
</organism>
<keyword evidence="2" id="KW-1185">Reference proteome</keyword>
<evidence type="ECO:0000313" key="1">
    <source>
        <dbReference type="EMBL" id="KAJ3583739.1"/>
    </source>
</evidence>
<evidence type="ECO:0000313" key="2">
    <source>
        <dbReference type="Proteomes" id="UP001148018"/>
    </source>
</evidence>
<dbReference type="AlphaFoldDB" id="A0A9Q0D8C0"/>
<gene>
    <name evidence="1" type="ORF">NHX12_015647</name>
</gene>
<reference evidence="1" key="1">
    <citation type="submission" date="2022-07" db="EMBL/GenBank/DDBJ databases">
        <title>Chromosome-level genome of Muraenolepis orangiensis.</title>
        <authorList>
            <person name="Kim J."/>
        </authorList>
    </citation>
    <scope>NUCLEOTIDE SEQUENCE</scope>
    <source>
        <strain evidence="1">KU_S4_2022</strain>
        <tissue evidence="1">Muscle</tissue>
    </source>
</reference>
<dbReference type="EMBL" id="JANIIK010000125">
    <property type="protein sequence ID" value="KAJ3583739.1"/>
    <property type="molecule type" value="Genomic_DNA"/>
</dbReference>
<dbReference type="Proteomes" id="UP001148018">
    <property type="component" value="Unassembled WGS sequence"/>
</dbReference>
<accession>A0A9Q0D8C0</accession>
<sequence>MNRTYVHRLDAIDEILDTLNTLVQEDEEAVDLLFEGGRRGDKEAVDILFEGGRRGDEEAVDLLFEGGRRREEEAVYLLFEGGRRGEEEAVDLLFEGEERRRRWISSLKEVIESQLIVSFSSFC</sequence>
<name>A0A9Q0D8C0_9TELE</name>
<proteinExistence type="predicted"/>
<comment type="caution">
    <text evidence="1">The sequence shown here is derived from an EMBL/GenBank/DDBJ whole genome shotgun (WGS) entry which is preliminary data.</text>
</comment>
<protein>
    <submittedName>
        <fullName evidence="1">Uncharacterized protein</fullName>
    </submittedName>
</protein>